<dbReference type="NCBIfam" id="TIGR01640">
    <property type="entry name" value="F_box_assoc_1"/>
    <property type="match status" value="1"/>
</dbReference>
<dbReference type="InterPro" id="IPR050796">
    <property type="entry name" value="SCF_F-box_component"/>
</dbReference>
<dbReference type="Pfam" id="PF00646">
    <property type="entry name" value="F-box"/>
    <property type="match status" value="1"/>
</dbReference>
<protein>
    <submittedName>
        <fullName evidence="3">F-box/kelch-repeat protein At3g13680-like</fullName>
    </submittedName>
</protein>
<dbReference type="GeneID" id="104767485"/>
<dbReference type="RefSeq" id="XP_010489805.1">
    <property type="nucleotide sequence ID" value="XM_010491503.1"/>
</dbReference>
<dbReference type="Pfam" id="PF07734">
    <property type="entry name" value="FBA_1"/>
    <property type="match status" value="1"/>
</dbReference>
<dbReference type="SUPFAM" id="SSF81383">
    <property type="entry name" value="F-box domain"/>
    <property type="match status" value="1"/>
</dbReference>
<name>A0ABM0XRF5_CAMSA</name>
<dbReference type="InterPro" id="IPR001810">
    <property type="entry name" value="F-box_dom"/>
</dbReference>
<sequence length="382" mass="44506">MTFSDLPGDLAEDICSRVPMKSLSAMRSTCKTLYDLSKNHMLGKAASKQEFRGFIIKDFKVCFMTFDLQGIRDEYSGYVYPSMKEISILGKVEPRRVFHCDGLLLCDTEHESKASKLVVWNPYLGQTWRIQDGDRLFKLDLYALGYDKNRNHKILRFSDYYSRIKPSIPSQIYEFSSNSWRDLSVTPDEHAWFLRGFVSLKGNTYFLAHKGERFLLCFDFTTERFGPRLYLPSSSFYVERVTLSCVREEQVAVLYQRCEIDEWHPMIEIWVTNKIDPSAVSWSKFLNVNITADLTGFPVRFQAGSFFIDEEEKVAVVFDLNAYKRYKRSNYQTAHIIGEDGYIQSVIGDSPDREDCYPIVFSSYVPSLVQLQINRKRKARCY</sequence>
<feature type="domain" description="F-box" evidence="1">
    <location>
        <begin position="6"/>
        <end position="46"/>
    </location>
</feature>
<reference evidence="3" key="2">
    <citation type="submission" date="2025-08" db="UniProtKB">
        <authorList>
            <consortium name="RefSeq"/>
        </authorList>
    </citation>
    <scope>IDENTIFICATION</scope>
    <source>
        <tissue evidence="3">Leaf</tissue>
    </source>
</reference>
<evidence type="ECO:0000313" key="2">
    <source>
        <dbReference type="Proteomes" id="UP000694864"/>
    </source>
</evidence>
<accession>A0ABM0XRF5</accession>
<dbReference type="InterPro" id="IPR006527">
    <property type="entry name" value="F-box-assoc_dom_typ1"/>
</dbReference>
<dbReference type="InterPro" id="IPR036047">
    <property type="entry name" value="F-box-like_dom_sf"/>
</dbReference>
<dbReference type="Proteomes" id="UP000694864">
    <property type="component" value="Chromosome 19"/>
</dbReference>
<dbReference type="PANTHER" id="PTHR31672:SF13">
    <property type="entry name" value="F-BOX PROTEIN CPR30-LIKE"/>
    <property type="match status" value="1"/>
</dbReference>
<gene>
    <name evidence="3" type="primary">LOC104767485</name>
</gene>
<keyword evidence="2" id="KW-1185">Reference proteome</keyword>
<reference evidence="2" key="1">
    <citation type="journal article" date="2014" name="Nat. Commun.">
        <title>The emerging biofuel crop Camelina sativa retains a highly undifferentiated hexaploid genome structure.</title>
        <authorList>
            <person name="Kagale S."/>
            <person name="Koh C."/>
            <person name="Nixon J."/>
            <person name="Bollina V."/>
            <person name="Clarke W.E."/>
            <person name="Tuteja R."/>
            <person name="Spillane C."/>
            <person name="Robinson S.J."/>
            <person name="Links M.G."/>
            <person name="Clarke C."/>
            <person name="Higgins E.E."/>
            <person name="Huebert T."/>
            <person name="Sharpe A.G."/>
            <person name="Parkin I.A."/>
        </authorList>
    </citation>
    <scope>NUCLEOTIDE SEQUENCE [LARGE SCALE GENOMIC DNA]</scope>
    <source>
        <strain evidence="2">cv. DH55</strain>
    </source>
</reference>
<evidence type="ECO:0000313" key="3">
    <source>
        <dbReference type="RefSeq" id="XP_010489805.1"/>
    </source>
</evidence>
<proteinExistence type="predicted"/>
<organism evidence="2 3">
    <name type="scientific">Camelina sativa</name>
    <name type="common">False flax</name>
    <name type="synonym">Myagrum sativum</name>
    <dbReference type="NCBI Taxonomy" id="90675"/>
    <lineage>
        <taxon>Eukaryota</taxon>
        <taxon>Viridiplantae</taxon>
        <taxon>Streptophyta</taxon>
        <taxon>Embryophyta</taxon>
        <taxon>Tracheophyta</taxon>
        <taxon>Spermatophyta</taxon>
        <taxon>Magnoliopsida</taxon>
        <taxon>eudicotyledons</taxon>
        <taxon>Gunneridae</taxon>
        <taxon>Pentapetalae</taxon>
        <taxon>rosids</taxon>
        <taxon>malvids</taxon>
        <taxon>Brassicales</taxon>
        <taxon>Brassicaceae</taxon>
        <taxon>Camelineae</taxon>
        <taxon>Camelina</taxon>
    </lineage>
</organism>
<dbReference type="SMART" id="SM00256">
    <property type="entry name" value="FBOX"/>
    <property type="match status" value="1"/>
</dbReference>
<dbReference type="InterPro" id="IPR017451">
    <property type="entry name" value="F-box-assoc_interact_dom"/>
</dbReference>
<dbReference type="PANTHER" id="PTHR31672">
    <property type="entry name" value="BNACNNG10540D PROTEIN"/>
    <property type="match status" value="1"/>
</dbReference>
<evidence type="ECO:0000259" key="1">
    <source>
        <dbReference type="SMART" id="SM00256"/>
    </source>
</evidence>